<feature type="domain" description="Cupin type-2" evidence="1">
    <location>
        <begin position="38"/>
        <end position="106"/>
    </location>
</feature>
<dbReference type="InterPro" id="IPR011051">
    <property type="entry name" value="RmlC_Cupin_sf"/>
</dbReference>
<evidence type="ECO:0000259" key="1">
    <source>
        <dbReference type="Pfam" id="PF07883"/>
    </source>
</evidence>
<keyword evidence="3" id="KW-1185">Reference proteome</keyword>
<dbReference type="Proteomes" id="UP001556196">
    <property type="component" value="Unassembled WGS sequence"/>
</dbReference>
<evidence type="ECO:0000313" key="2">
    <source>
        <dbReference type="EMBL" id="MEW9806588.1"/>
    </source>
</evidence>
<gene>
    <name evidence="2" type="ORF">ABUE31_11395</name>
</gene>
<dbReference type="RefSeq" id="WP_367723724.1">
    <property type="nucleotide sequence ID" value="NZ_JBFOCH010000016.1"/>
</dbReference>
<comment type="caution">
    <text evidence="2">The sequence shown here is derived from an EMBL/GenBank/DDBJ whole genome shotgun (WGS) entry which is preliminary data.</text>
</comment>
<dbReference type="InterPro" id="IPR013096">
    <property type="entry name" value="Cupin_2"/>
</dbReference>
<dbReference type="InterPro" id="IPR014710">
    <property type="entry name" value="RmlC-like_jellyroll"/>
</dbReference>
<organism evidence="2 3">
    <name type="scientific">Mesorhizobium marinum</name>
    <dbReference type="NCBI Taxonomy" id="3228790"/>
    <lineage>
        <taxon>Bacteria</taxon>
        <taxon>Pseudomonadati</taxon>
        <taxon>Pseudomonadota</taxon>
        <taxon>Alphaproteobacteria</taxon>
        <taxon>Hyphomicrobiales</taxon>
        <taxon>Phyllobacteriaceae</taxon>
        <taxon>Mesorhizobium</taxon>
    </lineage>
</organism>
<proteinExistence type="predicted"/>
<dbReference type="EMBL" id="JBFOCI010000003">
    <property type="protein sequence ID" value="MEW9806588.1"/>
    <property type="molecule type" value="Genomic_DNA"/>
</dbReference>
<name>A0ABV3R049_9HYPH</name>
<protein>
    <submittedName>
        <fullName evidence="2">Cupin domain-containing protein</fullName>
    </submittedName>
</protein>
<dbReference type="SUPFAM" id="SSF51182">
    <property type="entry name" value="RmlC-like cupins"/>
    <property type="match status" value="1"/>
</dbReference>
<dbReference type="InterPro" id="IPR053146">
    <property type="entry name" value="QDO-like"/>
</dbReference>
<reference evidence="2 3" key="1">
    <citation type="submission" date="2024-06" db="EMBL/GenBank/DDBJ databases">
        <authorList>
            <person name="Tuo L."/>
        </authorList>
    </citation>
    <scope>NUCLEOTIDE SEQUENCE [LARGE SCALE GENOMIC DNA]</scope>
    <source>
        <strain evidence="2 3">ZMM04-5</strain>
    </source>
</reference>
<dbReference type="Pfam" id="PF07883">
    <property type="entry name" value="Cupin_2"/>
    <property type="match status" value="1"/>
</dbReference>
<dbReference type="PANTHER" id="PTHR36440">
    <property type="entry name" value="PUTATIVE (AFU_ORTHOLOGUE AFUA_8G07350)-RELATED"/>
    <property type="match status" value="1"/>
</dbReference>
<sequence>MTVHTTIGDSSELFWFRGTLVNVRLSWHAGEDRVSVVEHLMPYGKSPPLHIHRNEDQVFHVLEGEILIHIDGVETVARAGETVLAPKGVPHSFRVESREGARCLTITSGGDLEKMIREMGEPALNAELPPQVEPTPAMIAALRDACARNGIDIIGGPLT</sequence>
<accession>A0ABV3R049</accession>
<dbReference type="Gene3D" id="2.60.120.10">
    <property type="entry name" value="Jelly Rolls"/>
    <property type="match status" value="1"/>
</dbReference>
<dbReference type="PANTHER" id="PTHR36440:SF1">
    <property type="entry name" value="PUTATIVE (AFU_ORTHOLOGUE AFUA_8G07350)-RELATED"/>
    <property type="match status" value="1"/>
</dbReference>
<evidence type="ECO:0000313" key="3">
    <source>
        <dbReference type="Proteomes" id="UP001556196"/>
    </source>
</evidence>